<name>A0A6J5R4Q4_9CAUD</name>
<protein>
    <submittedName>
        <fullName evidence="1">Uncharacterized protein</fullName>
    </submittedName>
</protein>
<evidence type="ECO:0000313" key="1">
    <source>
        <dbReference type="EMBL" id="CAB4191743.1"/>
    </source>
</evidence>
<dbReference type="InterPro" id="IPR036410">
    <property type="entry name" value="HSP_DnaJ_Cys-rich_dom_sf"/>
</dbReference>
<dbReference type="EMBL" id="LR797178">
    <property type="protein sequence ID" value="CAB4191743.1"/>
    <property type="molecule type" value="Genomic_DNA"/>
</dbReference>
<organism evidence="1">
    <name type="scientific">uncultured Caudovirales phage</name>
    <dbReference type="NCBI Taxonomy" id="2100421"/>
    <lineage>
        <taxon>Viruses</taxon>
        <taxon>Duplodnaviria</taxon>
        <taxon>Heunggongvirae</taxon>
        <taxon>Uroviricota</taxon>
        <taxon>Caudoviricetes</taxon>
        <taxon>Peduoviridae</taxon>
        <taxon>Maltschvirus</taxon>
        <taxon>Maltschvirus maltsch</taxon>
    </lineage>
</organism>
<sequence>MGDFCYYCDGTGEREFLSGAPCHECNGTGWKEEREDPRETMSLQELTEYEELMDEIHAEDTNEQQ</sequence>
<dbReference type="Gene3D" id="6.20.20.10">
    <property type="match status" value="1"/>
</dbReference>
<proteinExistence type="predicted"/>
<dbReference type="SUPFAM" id="SSF57938">
    <property type="entry name" value="DnaJ/Hsp40 cysteine-rich domain"/>
    <property type="match status" value="1"/>
</dbReference>
<gene>
    <name evidence="1" type="ORF">UFOVP1229_117</name>
</gene>
<reference evidence="1" key="1">
    <citation type="submission" date="2020-05" db="EMBL/GenBank/DDBJ databases">
        <authorList>
            <person name="Chiriac C."/>
            <person name="Salcher M."/>
            <person name="Ghai R."/>
            <person name="Kavagutti S V."/>
        </authorList>
    </citation>
    <scope>NUCLEOTIDE SEQUENCE</scope>
</reference>
<accession>A0A6J5R4Q4</accession>